<organism evidence="2 3">
    <name type="scientific">Aphanomyces euteiches</name>
    <dbReference type="NCBI Taxonomy" id="100861"/>
    <lineage>
        <taxon>Eukaryota</taxon>
        <taxon>Sar</taxon>
        <taxon>Stramenopiles</taxon>
        <taxon>Oomycota</taxon>
        <taxon>Saprolegniomycetes</taxon>
        <taxon>Saprolegniales</taxon>
        <taxon>Verrucalvaceae</taxon>
        <taxon>Aphanomyces</taxon>
    </lineage>
</organism>
<dbReference type="PANTHER" id="PTHR46586">
    <property type="entry name" value="ANKYRIN REPEAT-CONTAINING PROTEIN"/>
    <property type="match status" value="1"/>
</dbReference>
<comment type="caution">
    <text evidence="2">The sequence shown here is derived from an EMBL/GenBank/DDBJ whole genome shotgun (WGS) entry which is preliminary data.</text>
</comment>
<evidence type="ECO:0000313" key="2">
    <source>
        <dbReference type="EMBL" id="KAF0738403.1"/>
    </source>
</evidence>
<dbReference type="VEuPathDB" id="FungiDB:AeMF1_010961"/>
<accession>A0A6G0XDY8</accession>
<dbReference type="Pfam" id="PF12796">
    <property type="entry name" value="Ank_2"/>
    <property type="match status" value="1"/>
</dbReference>
<dbReference type="InterPro" id="IPR002110">
    <property type="entry name" value="Ankyrin_rpt"/>
</dbReference>
<sequence length="352" mass="39251">MQLGHANVAQRVLGTCDLVSIICSFQYGLHDDLRPFKALRSKNHPTFGHYTRLERVFGPWYRHYGVHRVDRWLACLKPTYHHFMVLHAIVYGLDEVLAMVYARCGAAVFDVDEELLDVAAWSGHLKCVQFLHAHLKPHGGGCTAFAIDLAAAKGHLEIVRFLHENRSEGCTVEAMDLAAKFGHFTIVQFLHTHRSEGCTTDAMDFAAWRGHLEIVQFLHSNRREGCTGRALVKAAANGKADVVRFLLEHRDEGCIRRALAAYPKPFMRNILVDRLKSDGCPCHACAGRDGCMPMAFGMISSLGSGVFVRAVDWPIERHGISSQAILSSLQQENRTNQASTSFKNSRGKGQSK</sequence>
<protein>
    <submittedName>
        <fullName evidence="2">Uncharacterized protein</fullName>
    </submittedName>
</protein>
<proteinExistence type="predicted"/>
<dbReference type="SUPFAM" id="SSF48403">
    <property type="entry name" value="Ankyrin repeat"/>
    <property type="match status" value="1"/>
</dbReference>
<dbReference type="Proteomes" id="UP000481153">
    <property type="component" value="Unassembled WGS sequence"/>
</dbReference>
<dbReference type="Gene3D" id="1.25.40.20">
    <property type="entry name" value="Ankyrin repeat-containing domain"/>
    <property type="match status" value="2"/>
</dbReference>
<evidence type="ECO:0000313" key="3">
    <source>
        <dbReference type="Proteomes" id="UP000481153"/>
    </source>
</evidence>
<feature type="region of interest" description="Disordered" evidence="1">
    <location>
        <begin position="331"/>
        <end position="352"/>
    </location>
</feature>
<dbReference type="EMBL" id="VJMJ01000075">
    <property type="protein sequence ID" value="KAF0738403.1"/>
    <property type="molecule type" value="Genomic_DNA"/>
</dbReference>
<dbReference type="AlphaFoldDB" id="A0A6G0XDY8"/>
<evidence type="ECO:0000256" key="1">
    <source>
        <dbReference type="SAM" id="MobiDB-lite"/>
    </source>
</evidence>
<reference evidence="2 3" key="1">
    <citation type="submission" date="2019-07" db="EMBL/GenBank/DDBJ databases">
        <title>Genomics analysis of Aphanomyces spp. identifies a new class of oomycete effector associated with host adaptation.</title>
        <authorList>
            <person name="Gaulin E."/>
        </authorList>
    </citation>
    <scope>NUCLEOTIDE SEQUENCE [LARGE SCALE GENOMIC DNA]</scope>
    <source>
        <strain evidence="2 3">ATCC 201684</strain>
    </source>
</reference>
<dbReference type="InterPro" id="IPR052050">
    <property type="entry name" value="SecEffector_AnkRepeat"/>
</dbReference>
<feature type="compositionally biased region" description="Polar residues" evidence="1">
    <location>
        <begin position="332"/>
        <end position="344"/>
    </location>
</feature>
<dbReference type="PANTHER" id="PTHR46586:SF3">
    <property type="entry name" value="ANKYRIN REPEAT-CONTAINING PROTEIN"/>
    <property type="match status" value="1"/>
</dbReference>
<keyword evidence="3" id="KW-1185">Reference proteome</keyword>
<dbReference type="InterPro" id="IPR036770">
    <property type="entry name" value="Ankyrin_rpt-contain_sf"/>
</dbReference>
<name>A0A6G0XDY8_9STRA</name>
<gene>
    <name evidence="2" type="ORF">Ae201684_005755</name>
</gene>